<dbReference type="Pfam" id="PF01443">
    <property type="entry name" value="Viral_helicase1"/>
    <property type="match status" value="1"/>
</dbReference>
<dbReference type="InterPro" id="IPR014862">
    <property type="entry name" value="TrwC"/>
</dbReference>
<dbReference type="SUPFAM" id="SSF52540">
    <property type="entry name" value="P-loop containing nucleoside triphosphate hydrolases"/>
    <property type="match status" value="2"/>
</dbReference>
<dbReference type="Gene3D" id="3.40.50.300">
    <property type="entry name" value="P-loop containing nucleotide triphosphate hydrolases"/>
    <property type="match status" value="2"/>
</dbReference>
<evidence type="ECO:0000313" key="5">
    <source>
        <dbReference type="Proteomes" id="UP000054925"/>
    </source>
</evidence>
<dbReference type="RefSeq" id="WP_087659150.1">
    <property type="nucleotide sequence ID" value="NZ_FCOL02000045.1"/>
</dbReference>
<protein>
    <submittedName>
        <fullName evidence="4">ATPase AAA</fullName>
    </submittedName>
</protein>
<evidence type="ECO:0000256" key="1">
    <source>
        <dbReference type="SAM" id="MobiDB-lite"/>
    </source>
</evidence>
<proteinExistence type="predicted"/>
<sequence>MLNITTIKRQNVGKVVNYYTDSADDYYAKDGSAMQWHGQGAQALGLSGTVDQRRFAELLDGRIDEHTQLRRTTPSEARKERLGYDLTFSAPKGVSLQALVHGDERIIAAHDKAVAAALREAEMLAAVRSTVNGKTSIERTDKIVAATFRHETSREVDPDLHTHAFVLNMTQKRNGEWRALVNDGIVNSLSHLGNVYKAELAKELERQGFTLRYDRNGTFDLAHFTEHQIDEFSGRRNRIDAKLAAWGLNRETATAEQRDRAAMQTRERKTEIDRDDVRAAWQARAKELGIDFYSREWAGVGNDGLNKDGLGKDGGKGTRTRTPQIEKPLEFHADQTVRFAIKRLTERQAIVTGEELLAVALKHGYGRLSAADIRTAIDRAKAGGHLIKENTRYRSMNPARKPATDAKANVAPQGPALTREQWIAELATGSRTREQAKAIVDSGIVKGRLQDSGTRYTTHIAQRRERDILALERAGRSKIEPHMTAQQIEAYLATRTRTAERQGLNAEQARAVARIADTTNQFMAVPGFAGVGKSYMTHSAKELLEEHGYRVTALAPYGSQKKALESVGIEARTLQSFLKAKNKKLDGNTVVFIDEAGVIPARQMLETMKIIEATGARAVFLGDTAQTKAIEAGKPFEQLLDAGMQSTEIRTIQRQKDPELLKAVELAAAGKAADSLAHITHVREVKASKDRYGAIVRAYAALTPAQRAETLVITGTNHSRKEINDGIQQALGLKGTGLQYTLLDRLDTTQAERRHSKYYEKGAIIIPERDYRSGLRRGERYTVLDTGPGNRLTVGGEDGAVLSFSPAQTTQLSVYTPERTELAVGDQIKITRNDKDRDLASGDRFTVKEIREQEIIAEGGGGRQITLDAAQAMYAALAYASTVHSAQGLTSDKVLINLETRSLTTAKDVYYVAVSRARYEAEIFTDDGKRLPAAVSREADKTAALEISQLQRHAEKERAKDGPTHDSGQSKDKGRSGAEMSIGG</sequence>
<evidence type="ECO:0000259" key="2">
    <source>
        <dbReference type="Pfam" id="PF01443"/>
    </source>
</evidence>
<feature type="domain" description="(+)RNA virus helicase C-terminal" evidence="2">
    <location>
        <begin position="867"/>
        <end position="925"/>
    </location>
</feature>
<accession>A0A158KBV4</accession>
<organism evidence="4 5">
    <name type="scientific">Caballeronia terrestris</name>
    <dbReference type="NCBI Taxonomy" id="1226301"/>
    <lineage>
        <taxon>Bacteria</taxon>
        <taxon>Pseudomonadati</taxon>
        <taxon>Pseudomonadota</taxon>
        <taxon>Betaproteobacteria</taxon>
        <taxon>Burkholderiales</taxon>
        <taxon>Burkholderiaceae</taxon>
        <taxon>Caballeronia</taxon>
    </lineage>
</organism>
<dbReference type="EMBL" id="FCOL02000045">
    <property type="protein sequence ID" value="SAL78606.1"/>
    <property type="molecule type" value="Genomic_DNA"/>
</dbReference>
<dbReference type="Proteomes" id="UP000054925">
    <property type="component" value="Unassembled WGS sequence"/>
</dbReference>
<dbReference type="InterPro" id="IPR027417">
    <property type="entry name" value="P-loop_NTPase"/>
</dbReference>
<name>A0A158KBV4_9BURK</name>
<gene>
    <name evidence="4" type="ORF">AWB67_05297</name>
</gene>
<dbReference type="CDD" id="cd18809">
    <property type="entry name" value="SF1_C_RecD"/>
    <property type="match status" value="1"/>
</dbReference>
<keyword evidence="5" id="KW-1185">Reference proteome</keyword>
<dbReference type="InterPro" id="IPR014059">
    <property type="entry name" value="TraI/TrwC_relax"/>
</dbReference>
<dbReference type="NCBIfam" id="NF041492">
    <property type="entry name" value="MobF"/>
    <property type="match status" value="1"/>
</dbReference>
<dbReference type="NCBIfam" id="TIGR02686">
    <property type="entry name" value="relax_trwC"/>
    <property type="match status" value="1"/>
</dbReference>
<dbReference type="AlphaFoldDB" id="A0A158KBV4"/>
<evidence type="ECO:0000259" key="3">
    <source>
        <dbReference type="Pfam" id="PF08751"/>
    </source>
</evidence>
<comment type="caution">
    <text evidence="4">The sequence shown here is derived from an EMBL/GenBank/DDBJ whole genome shotgun (WGS) entry which is preliminary data.</text>
</comment>
<dbReference type="OrthoDB" id="1634048at2"/>
<feature type="compositionally biased region" description="Basic and acidic residues" evidence="1">
    <location>
        <begin position="952"/>
        <end position="976"/>
    </location>
</feature>
<dbReference type="Pfam" id="PF13604">
    <property type="entry name" value="AAA_30"/>
    <property type="match status" value="1"/>
</dbReference>
<dbReference type="Gene3D" id="2.30.30.940">
    <property type="match status" value="1"/>
</dbReference>
<dbReference type="GO" id="GO:0005524">
    <property type="term" value="F:ATP binding"/>
    <property type="evidence" value="ECO:0007669"/>
    <property type="project" value="InterPro"/>
</dbReference>
<dbReference type="SUPFAM" id="SSF55464">
    <property type="entry name" value="Origin of replication-binding domain, RBD-like"/>
    <property type="match status" value="1"/>
</dbReference>
<feature type="domain" description="TrwC relaxase" evidence="3">
    <location>
        <begin position="13"/>
        <end position="287"/>
    </location>
</feature>
<reference evidence="4" key="1">
    <citation type="submission" date="2016-01" db="EMBL/GenBank/DDBJ databases">
        <authorList>
            <person name="Peeters C."/>
        </authorList>
    </citation>
    <scope>NUCLEOTIDE SEQUENCE [LARGE SCALE GENOMIC DNA]</scope>
    <source>
        <strain evidence="4">LMG 22937</strain>
    </source>
</reference>
<dbReference type="InterPro" id="IPR027351">
    <property type="entry name" value="(+)RNA_virus_helicase_core_dom"/>
</dbReference>
<evidence type="ECO:0000313" key="4">
    <source>
        <dbReference type="EMBL" id="SAL78606.1"/>
    </source>
</evidence>
<dbReference type="Pfam" id="PF08751">
    <property type="entry name" value="TrwC"/>
    <property type="match status" value="1"/>
</dbReference>
<feature type="region of interest" description="Disordered" evidence="1">
    <location>
        <begin position="948"/>
        <end position="984"/>
    </location>
</feature>